<name>A0ABN7VZK5_GIGMA</name>
<organism evidence="1 2">
    <name type="scientific">Gigaspora margarita</name>
    <dbReference type="NCBI Taxonomy" id="4874"/>
    <lineage>
        <taxon>Eukaryota</taxon>
        <taxon>Fungi</taxon>
        <taxon>Fungi incertae sedis</taxon>
        <taxon>Mucoromycota</taxon>
        <taxon>Glomeromycotina</taxon>
        <taxon>Glomeromycetes</taxon>
        <taxon>Diversisporales</taxon>
        <taxon>Gigasporaceae</taxon>
        <taxon>Gigaspora</taxon>
    </lineage>
</organism>
<accession>A0ABN7VZK5</accession>
<evidence type="ECO:0000313" key="2">
    <source>
        <dbReference type="Proteomes" id="UP000789901"/>
    </source>
</evidence>
<keyword evidence="2" id="KW-1185">Reference proteome</keyword>
<gene>
    <name evidence="1" type="ORF">GMARGA_LOCUS24110</name>
</gene>
<comment type="caution">
    <text evidence="1">The sequence shown here is derived from an EMBL/GenBank/DDBJ whole genome shotgun (WGS) entry which is preliminary data.</text>
</comment>
<sequence>MSLKKIASILKEIIEIVNDAIEKIASILKEIIEITKDAIEKVVRVLKEIIEAVKNNIETILNYLPICAKACVDTSKMYKLAFIFELVEISFILKLKKRLTAVVEMEL</sequence>
<dbReference type="EMBL" id="CAJVQB010025081">
    <property type="protein sequence ID" value="CAG8805525.1"/>
    <property type="molecule type" value="Genomic_DNA"/>
</dbReference>
<evidence type="ECO:0000313" key="1">
    <source>
        <dbReference type="EMBL" id="CAG8805525.1"/>
    </source>
</evidence>
<proteinExistence type="predicted"/>
<reference evidence="1 2" key="1">
    <citation type="submission" date="2021-06" db="EMBL/GenBank/DDBJ databases">
        <authorList>
            <person name="Kallberg Y."/>
            <person name="Tangrot J."/>
            <person name="Rosling A."/>
        </authorList>
    </citation>
    <scope>NUCLEOTIDE SEQUENCE [LARGE SCALE GENOMIC DNA]</scope>
    <source>
        <strain evidence="1 2">120-4 pot B 10/14</strain>
    </source>
</reference>
<protein>
    <submittedName>
        <fullName evidence="1">12557_t:CDS:1</fullName>
    </submittedName>
</protein>
<dbReference type="Proteomes" id="UP000789901">
    <property type="component" value="Unassembled WGS sequence"/>
</dbReference>